<protein>
    <recommendedName>
        <fullName evidence="1">HAUS augmin-like complex subunit 6 N-terminal domain-containing protein</fullName>
    </recommendedName>
</protein>
<feature type="domain" description="HAUS augmin-like complex subunit 6 N-terminal" evidence="1">
    <location>
        <begin position="16"/>
        <end position="141"/>
    </location>
</feature>
<dbReference type="InterPro" id="IPR028163">
    <property type="entry name" value="HAUS_6_N"/>
</dbReference>
<dbReference type="PANTHER" id="PTHR16151">
    <property type="entry name" value="HAUS AUGMIN-LIKE COMPLEX SUBUNIT 6"/>
    <property type="match status" value="1"/>
</dbReference>
<dbReference type="GO" id="GO:1990498">
    <property type="term" value="C:mitotic spindle microtubule"/>
    <property type="evidence" value="ECO:0007669"/>
    <property type="project" value="TreeGrafter"/>
</dbReference>
<accession>A0AAV2N1J9</accession>
<dbReference type="GO" id="GO:0008017">
    <property type="term" value="F:microtubule binding"/>
    <property type="evidence" value="ECO:0007669"/>
    <property type="project" value="TreeGrafter"/>
</dbReference>
<dbReference type="PANTHER" id="PTHR16151:SF2">
    <property type="entry name" value="HAUS AUGMIN-LIKE COMPLEX SUBUNIT 6"/>
    <property type="match status" value="1"/>
</dbReference>
<dbReference type="GO" id="GO:0051225">
    <property type="term" value="P:spindle assembly"/>
    <property type="evidence" value="ECO:0007669"/>
    <property type="project" value="InterPro"/>
</dbReference>
<name>A0AAV2N1J9_9HYME</name>
<evidence type="ECO:0000259" key="1">
    <source>
        <dbReference type="Pfam" id="PF14661"/>
    </source>
</evidence>
<reference evidence="2 3" key="1">
    <citation type="submission" date="2024-04" db="EMBL/GenBank/DDBJ databases">
        <authorList>
            <consortium name="Molecular Ecology Group"/>
        </authorList>
    </citation>
    <scope>NUCLEOTIDE SEQUENCE [LARGE SCALE GENOMIC DNA]</scope>
</reference>
<sequence length="562" mass="65203">MNRLEEGHIKTIGSSFYNNVFLLTQMVPPFIEFRQHFRQGMFDKPNTAGFLHVSYYLSTVYDATLFKQMVRWPILCKRDEVTYRLEMKNFLSILSRDNPDVNFPSILMSHLIQSGGTKFLIIMWKLSQVALRTYIKRELQGELFNAPRTSPVDDVIVAYFNNVTAKKCSIITETHKGTQKILDTATIFLNNEIEILNAYKSEIFDRKENIERLALNTPIHPLIQKRLMDVKDINIISLWKRNIREKMQYIYRKNKELNELGESCDCLCKLVLRISTNSGMLDANKFPKINCNNFLLEHTINNLYTDDSIISFSTLLALLYLTSVQMLYHINAADFSDLSPCLLFVNNICKEIKFLQMLFIALNTRINSIYRDEQYDSRENENAYTNSDTINKLLPTANFKILLQSPKINFNLSKCVDDNLFYEKLCSSLKEKGKHKDLFKRYADKYRPSHELSKVLSDFSSSWNSMSGWLSPRRHSIKCEQVSLNGKPLSPLYSRLLGRSKLNPKRSRENVLYSSSVSYEGLNLTPRKRRSISGHEIKHNCDKRARDIFNSAAMSSSSDSEN</sequence>
<evidence type="ECO:0000313" key="2">
    <source>
        <dbReference type="EMBL" id="CAL1673778.1"/>
    </source>
</evidence>
<proteinExistence type="predicted"/>
<dbReference type="InterPro" id="IPR026797">
    <property type="entry name" value="HAUS_6"/>
</dbReference>
<evidence type="ECO:0000313" key="3">
    <source>
        <dbReference type="Proteomes" id="UP001497644"/>
    </source>
</evidence>
<dbReference type="Pfam" id="PF14661">
    <property type="entry name" value="HAUS6_N"/>
    <property type="match status" value="1"/>
</dbReference>
<dbReference type="GO" id="GO:0070652">
    <property type="term" value="C:HAUS complex"/>
    <property type="evidence" value="ECO:0007669"/>
    <property type="project" value="InterPro"/>
</dbReference>
<dbReference type="AlphaFoldDB" id="A0AAV2N1J9"/>
<gene>
    <name evidence="2" type="ORF">LPLAT_LOCUS589</name>
</gene>
<dbReference type="Proteomes" id="UP001497644">
    <property type="component" value="Chromosome 1"/>
</dbReference>
<keyword evidence="3" id="KW-1185">Reference proteome</keyword>
<organism evidence="2 3">
    <name type="scientific">Lasius platythorax</name>
    <dbReference type="NCBI Taxonomy" id="488582"/>
    <lineage>
        <taxon>Eukaryota</taxon>
        <taxon>Metazoa</taxon>
        <taxon>Ecdysozoa</taxon>
        <taxon>Arthropoda</taxon>
        <taxon>Hexapoda</taxon>
        <taxon>Insecta</taxon>
        <taxon>Pterygota</taxon>
        <taxon>Neoptera</taxon>
        <taxon>Endopterygota</taxon>
        <taxon>Hymenoptera</taxon>
        <taxon>Apocrita</taxon>
        <taxon>Aculeata</taxon>
        <taxon>Formicoidea</taxon>
        <taxon>Formicidae</taxon>
        <taxon>Formicinae</taxon>
        <taxon>Lasius</taxon>
        <taxon>Lasius</taxon>
    </lineage>
</organism>
<dbReference type="EMBL" id="OZ034824">
    <property type="protein sequence ID" value="CAL1673778.1"/>
    <property type="molecule type" value="Genomic_DNA"/>
</dbReference>